<dbReference type="Proteomes" id="UP000748752">
    <property type="component" value="Unassembled WGS sequence"/>
</dbReference>
<protein>
    <recommendedName>
        <fullName evidence="1">Polymerase nucleotidyl transferase domain-containing protein</fullName>
    </recommendedName>
</protein>
<dbReference type="CDD" id="cd05403">
    <property type="entry name" value="NT_KNTase_like"/>
    <property type="match status" value="1"/>
</dbReference>
<accession>A0ABS1CEK3</accession>
<dbReference type="SUPFAM" id="SSF81301">
    <property type="entry name" value="Nucleotidyltransferase"/>
    <property type="match status" value="1"/>
</dbReference>
<dbReference type="InterPro" id="IPR043519">
    <property type="entry name" value="NT_sf"/>
</dbReference>
<dbReference type="Gene3D" id="3.30.460.10">
    <property type="entry name" value="Beta Polymerase, domain 2"/>
    <property type="match status" value="1"/>
</dbReference>
<name>A0ABS1CEK3_9GAMM</name>
<sequence>MMHIYAFGSICRGDVLPDSDVDLLAVLDKRDSRFNPKKFSIYSYKRLTKLWKLGNAFAWHLALESRLLFAEDGADFVRDLGLPAPYTSGLQDCLRFLNLYTQAAIAIRNGTPSVVFELSTIFLAIRNIATCYSLAKLKKPTFGRDSARQLGASSIPINGAAYTTLMRARILSTRGSGEEIEASDFSIVLTSLSEVQGWMEGLCLEMKSDG</sequence>
<evidence type="ECO:0000313" key="2">
    <source>
        <dbReference type="EMBL" id="MBK1630295.1"/>
    </source>
</evidence>
<evidence type="ECO:0000313" key="3">
    <source>
        <dbReference type="Proteomes" id="UP000748752"/>
    </source>
</evidence>
<dbReference type="InterPro" id="IPR002934">
    <property type="entry name" value="Polymerase_NTP_transf_dom"/>
</dbReference>
<evidence type="ECO:0000259" key="1">
    <source>
        <dbReference type="Pfam" id="PF01909"/>
    </source>
</evidence>
<proteinExistence type="predicted"/>
<organism evidence="2 3">
    <name type="scientific">Thiohalocapsa halophila</name>
    <dbReference type="NCBI Taxonomy" id="69359"/>
    <lineage>
        <taxon>Bacteria</taxon>
        <taxon>Pseudomonadati</taxon>
        <taxon>Pseudomonadota</taxon>
        <taxon>Gammaproteobacteria</taxon>
        <taxon>Chromatiales</taxon>
        <taxon>Chromatiaceae</taxon>
        <taxon>Thiohalocapsa</taxon>
    </lineage>
</organism>
<reference evidence="2 3" key="1">
    <citation type="journal article" date="2020" name="Microorganisms">
        <title>Osmotic Adaptation and Compatible Solute Biosynthesis of Phototrophic Bacteria as Revealed from Genome Analyses.</title>
        <authorList>
            <person name="Imhoff J.F."/>
            <person name="Rahn T."/>
            <person name="Kunzel S."/>
            <person name="Keller A."/>
            <person name="Neulinger S.C."/>
        </authorList>
    </citation>
    <scope>NUCLEOTIDE SEQUENCE [LARGE SCALE GENOMIC DNA]</scope>
    <source>
        <strain evidence="2 3">DSM 6210</strain>
    </source>
</reference>
<dbReference type="RefSeq" id="WP_200234987.1">
    <property type="nucleotide sequence ID" value="NZ_NRRV01000010.1"/>
</dbReference>
<dbReference type="EMBL" id="NRRV01000010">
    <property type="protein sequence ID" value="MBK1630295.1"/>
    <property type="molecule type" value="Genomic_DNA"/>
</dbReference>
<keyword evidence="3" id="KW-1185">Reference proteome</keyword>
<feature type="domain" description="Polymerase nucleotidyl transferase" evidence="1">
    <location>
        <begin position="4"/>
        <end position="61"/>
    </location>
</feature>
<comment type="caution">
    <text evidence="2">The sequence shown here is derived from an EMBL/GenBank/DDBJ whole genome shotgun (WGS) entry which is preliminary data.</text>
</comment>
<dbReference type="Pfam" id="PF01909">
    <property type="entry name" value="NTP_transf_2"/>
    <property type="match status" value="1"/>
</dbReference>
<gene>
    <name evidence="2" type="ORF">CKO31_05940</name>
</gene>